<reference evidence="3 4" key="1">
    <citation type="journal article" date="2019" name="J. Hered.">
        <title>An Improved Genome Assembly for Drosophila navojoa, the Basal Species in the mojavensis Cluster.</title>
        <authorList>
            <person name="Vanderlinde T."/>
            <person name="Dupim E.G."/>
            <person name="Nazario-Yepiz N.O."/>
            <person name="Carvalho A.B."/>
        </authorList>
    </citation>
    <scope>NUCLEOTIDE SEQUENCE [LARGE SCALE GENOMIC DNA]</scope>
    <source>
        <strain evidence="3">Navoj_Jal97</strain>
        <tissue evidence="3">Whole organism</tissue>
    </source>
</reference>
<feature type="region of interest" description="Disordered" evidence="2">
    <location>
        <begin position="1"/>
        <end position="20"/>
    </location>
</feature>
<feature type="coiled-coil region" evidence="1">
    <location>
        <begin position="43"/>
        <end position="70"/>
    </location>
</feature>
<protein>
    <submittedName>
        <fullName evidence="3">Uncharacterized protein</fullName>
    </submittedName>
</protein>
<evidence type="ECO:0000313" key="4">
    <source>
        <dbReference type="Proteomes" id="UP000295192"/>
    </source>
</evidence>
<evidence type="ECO:0000256" key="1">
    <source>
        <dbReference type="SAM" id="Coils"/>
    </source>
</evidence>
<keyword evidence="4" id="KW-1185">Reference proteome</keyword>
<accession>A0A484BR48</accession>
<keyword evidence="1" id="KW-0175">Coiled coil</keyword>
<dbReference type="KEGG" id="dnv:108651498"/>
<evidence type="ECO:0000256" key="2">
    <source>
        <dbReference type="SAM" id="MobiDB-lite"/>
    </source>
</evidence>
<comment type="caution">
    <text evidence="3">The sequence shown here is derived from an EMBL/GenBank/DDBJ whole genome shotgun (WGS) entry which is preliminary data.</text>
</comment>
<organism evidence="3 4">
    <name type="scientific">Drosophila navojoa</name>
    <name type="common">Fruit fly</name>
    <dbReference type="NCBI Taxonomy" id="7232"/>
    <lineage>
        <taxon>Eukaryota</taxon>
        <taxon>Metazoa</taxon>
        <taxon>Ecdysozoa</taxon>
        <taxon>Arthropoda</taxon>
        <taxon>Hexapoda</taxon>
        <taxon>Insecta</taxon>
        <taxon>Pterygota</taxon>
        <taxon>Neoptera</taxon>
        <taxon>Endopterygota</taxon>
        <taxon>Diptera</taxon>
        <taxon>Brachycera</taxon>
        <taxon>Muscomorpha</taxon>
        <taxon>Ephydroidea</taxon>
        <taxon>Drosophilidae</taxon>
        <taxon>Drosophila</taxon>
    </lineage>
</organism>
<dbReference type="EMBL" id="LSRL02000010">
    <property type="protein sequence ID" value="TDG51213.1"/>
    <property type="molecule type" value="Genomic_DNA"/>
</dbReference>
<dbReference type="Proteomes" id="UP000295192">
    <property type="component" value="Unassembled WGS sequence"/>
</dbReference>
<feature type="region of interest" description="Disordered" evidence="2">
    <location>
        <begin position="81"/>
        <end position="115"/>
    </location>
</feature>
<sequence length="125" mass="13926">MSSPDKEDVANSDDSQLPEIENEEQLAATPLSGDIFAEIDKRLGLLLERANKLENTLNQLNGKCLTENQNLELDLIKDVGDDNRFEDDSDLTGSDSLDPDSSDTNAAIEVHPEDFEKIYLDEQED</sequence>
<gene>
    <name evidence="3" type="ORF">AWZ03_002300</name>
</gene>
<proteinExistence type="predicted"/>
<dbReference type="AlphaFoldDB" id="A0A484BR48"/>
<dbReference type="OrthoDB" id="7883878at2759"/>
<name>A0A484BR48_DRONA</name>
<dbReference type="OMA" id="LHENQHY"/>
<evidence type="ECO:0000313" key="3">
    <source>
        <dbReference type="EMBL" id="TDG51213.1"/>
    </source>
</evidence>